<protein>
    <recommendedName>
        <fullName evidence="2">DUF6708 domain-containing protein</fullName>
    </recommendedName>
</protein>
<dbReference type="RefSeq" id="WP_211905763.1">
    <property type="nucleotide sequence ID" value="NZ_CP046730.1"/>
</dbReference>
<dbReference type="Pfam" id="PF20455">
    <property type="entry name" value="DUF6708"/>
    <property type="match status" value="1"/>
</dbReference>
<keyword evidence="1" id="KW-0812">Transmembrane</keyword>
<evidence type="ECO:0000256" key="1">
    <source>
        <dbReference type="SAM" id="Phobius"/>
    </source>
</evidence>
<dbReference type="Proteomes" id="UP000677898">
    <property type="component" value="Plasmid pLLRS-1"/>
</dbReference>
<dbReference type="InterPro" id="IPR046554">
    <property type="entry name" value="DUF6708"/>
</dbReference>
<keyword evidence="3" id="KW-0614">Plasmid</keyword>
<keyword evidence="1" id="KW-0472">Membrane</keyword>
<evidence type="ECO:0000259" key="2">
    <source>
        <dbReference type="Pfam" id="PF20455"/>
    </source>
</evidence>
<evidence type="ECO:0000313" key="3">
    <source>
        <dbReference type="EMBL" id="QUP55807.1"/>
    </source>
</evidence>
<feature type="transmembrane region" description="Helical" evidence="1">
    <location>
        <begin position="72"/>
        <end position="92"/>
    </location>
</feature>
<proteinExistence type="predicted"/>
<feature type="domain" description="DUF6708" evidence="2">
    <location>
        <begin position="139"/>
        <end position="264"/>
    </location>
</feature>
<keyword evidence="4" id="KW-1185">Reference proteome</keyword>
<sequence length="372" mass="42665">MFPLEYGYARARRRSAEEGRRCIQADGQKKQWENDEFCSNDPSLPETGGKCIYAQNEKYLELCNPAWERQDAAALSTFYVVPCLLLIIWAWYGFAVHPLIFRKVIILFFVGDRLPAGVMWFGWMFCFPLALGALFLLYLHFGVNGAHTAFFTYARGRIRFNRETRKVYVLRPKRCGGNVVLDWDRIRAIVDMDGYDLLLRKSVSPERKLPYYALILYHPPFEKNNPEVVGEDALFVGPSLKSKEDAAPMWEYIRRYMEYGPGQQDISATSPIESSTYCGIPSSQQRQLENQFASGGFFYWLSVVTCKWPRFPKEWRSDSGIGEPEDKPVQTGAVMTAAVYRLEGKLNPEDNIEFLRNWGTKEALAEALAKAA</sequence>
<organism evidence="3 4">
    <name type="scientific">Ralstonia syzygii</name>
    <dbReference type="NCBI Taxonomy" id="28097"/>
    <lineage>
        <taxon>Bacteria</taxon>
        <taxon>Pseudomonadati</taxon>
        <taxon>Pseudomonadota</taxon>
        <taxon>Betaproteobacteria</taxon>
        <taxon>Burkholderiales</taxon>
        <taxon>Burkholderiaceae</taxon>
        <taxon>Ralstonia</taxon>
        <taxon>Ralstonia solanacearum species complex</taxon>
    </lineage>
</organism>
<reference evidence="3 4" key="1">
    <citation type="journal article" date="2021" name="Phytopathology">
        <title>Complete genome sequence of Ralstonia syzygii subsp. indonesiensis strain LLRS-1, isolated from wilted tobacco in China.</title>
        <authorList>
            <person name="Lu C.H."/>
            <person name="Li J.Y."/>
            <person name="Mi M.G."/>
            <person name="Lin Z.L."/>
            <person name="Jiang N."/>
            <person name="Gai X."/>
            <person name="Ma J.H."/>
            <person name="Lei L.P."/>
            <person name="Xia Z.Y."/>
        </authorList>
    </citation>
    <scope>NUCLEOTIDE SEQUENCE [LARGE SCALE GENOMIC DNA]</scope>
    <source>
        <strain evidence="3 4">LLRS-1</strain>
    </source>
</reference>
<keyword evidence="1" id="KW-1133">Transmembrane helix</keyword>
<feature type="transmembrane region" description="Helical" evidence="1">
    <location>
        <begin position="129"/>
        <end position="153"/>
    </location>
</feature>
<evidence type="ECO:0000313" key="4">
    <source>
        <dbReference type="Proteomes" id="UP000677898"/>
    </source>
</evidence>
<dbReference type="EMBL" id="CP046730">
    <property type="protein sequence ID" value="QUP55807.1"/>
    <property type="molecule type" value="Genomic_DNA"/>
</dbReference>
<gene>
    <name evidence="3" type="ORF">GO998_18850</name>
</gene>
<name>A0ABX7ZK30_9RALS</name>
<accession>A0ABX7ZK30</accession>
<geneLocation type="plasmid" evidence="3 4">
    <name>pLLRS-1</name>
</geneLocation>